<dbReference type="EMBL" id="HAEI01010830">
    <property type="protein sequence ID" value="SBS11711.1"/>
    <property type="molecule type" value="Transcribed_RNA"/>
</dbReference>
<accession>A0A1A8S0A6</accession>
<name>A0A1A8S0A6_9TELE</name>
<dbReference type="AlphaFoldDB" id="A0A1A8S0A6"/>
<protein>
    <submittedName>
        <fullName evidence="1">Uncharacterized protein</fullName>
    </submittedName>
</protein>
<feature type="non-terminal residue" evidence="1">
    <location>
        <position position="1"/>
    </location>
</feature>
<proteinExistence type="predicted"/>
<organism evidence="1">
    <name type="scientific">Nothobranchius rachovii</name>
    <name type="common">bluefin notho</name>
    <dbReference type="NCBI Taxonomy" id="451742"/>
    <lineage>
        <taxon>Eukaryota</taxon>
        <taxon>Metazoa</taxon>
        <taxon>Chordata</taxon>
        <taxon>Craniata</taxon>
        <taxon>Vertebrata</taxon>
        <taxon>Euteleostomi</taxon>
        <taxon>Actinopterygii</taxon>
        <taxon>Neopterygii</taxon>
        <taxon>Teleostei</taxon>
        <taxon>Neoteleostei</taxon>
        <taxon>Acanthomorphata</taxon>
        <taxon>Ovalentaria</taxon>
        <taxon>Atherinomorphae</taxon>
        <taxon>Cyprinodontiformes</taxon>
        <taxon>Nothobranchiidae</taxon>
        <taxon>Nothobranchius</taxon>
    </lineage>
</organism>
<reference evidence="1" key="2">
    <citation type="submission" date="2016-06" db="EMBL/GenBank/DDBJ databases">
        <title>The genome of a short-lived fish provides insights into sex chromosome evolution and the genetic control of aging.</title>
        <authorList>
            <person name="Reichwald K."/>
            <person name="Felder M."/>
            <person name="Petzold A."/>
            <person name="Koch P."/>
            <person name="Groth M."/>
            <person name="Platzer M."/>
        </authorList>
    </citation>
    <scope>NUCLEOTIDE SEQUENCE</scope>
    <source>
        <tissue evidence="1">Brain</tissue>
    </source>
</reference>
<gene>
    <name evidence="1" type="primary">CU302316.1</name>
</gene>
<reference evidence="1" key="1">
    <citation type="submission" date="2016-05" db="EMBL/GenBank/DDBJ databases">
        <authorList>
            <person name="Lavstsen T."/>
            <person name="Jespersen J.S."/>
        </authorList>
    </citation>
    <scope>NUCLEOTIDE SEQUENCE</scope>
    <source>
        <tissue evidence="1">Brain</tissue>
    </source>
</reference>
<feature type="non-terminal residue" evidence="1">
    <location>
        <position position="56"/>
    </location>
</feature>
<evidence type="ECO:0000313" key="1">
    <source>
        <dbReference type="EMBL" id="SBS11711.1"/>
    </source>
</evidence>
<sequence>FRYTAFEYRYNIARKNITIYCDIDIFDTQLLNISISQEKYHDILPYRYFLTSLIHT</sequence>